<dbReference type="InterPro" id="IPR008979">
    <property type="entry name" value="Galactose-bd-like_sf"/>
</dbReference>
<accession>A0A8J9ZX42</accession>
<feature type="compositionally biased region" description="Polar residues" evidence="15">
    <location>
        <begin position="760"/>
        <end position="769"/>
    </location>
</feature>
<evidence type="ECO:0000256" key="3">
    <source>
        <dbReference type="ARBA" id="ARBA00022685"/>
    </source>
</evidence>
<keyword evidence="5" id="KW-0732">Signal</keyword>
<evidence type="ECO:0000256" key="6">
    <source>
        <dbReference type="ARBA" id="ARBA00022801"/>
    </source>
</evidence>
<dbReference type="PRINTS" id="PR00723">
    <property type="entry name" value="SUBTILISIN"/>
</dbReference>
<dbReference type="InterPro" id="IPR034182">
    <property type="entry name" value="Kexin/furin"/>
</dbReference>
<feature type="active site" description="Charge relay system" evidence="12 13">
    <location>
        <position position="86"/>
    </location>
</feature>
<dbReference type="InterPro" id="IPR015500">
    <property type="entry name" value="Peptidase_S8_subtilisin-rel"/>
</dbReference>
<evidence type="ECO:0000256" key="14">
    <source>
        <dbReference type="RuleBase" id="RU003355"/>
    </source>
</evidence>
<dbReference type="OrthoDB" id="300641at2759"/>
<dbReference type="EMBL" id="OV696689">
    <property type="protein sequence ID" value="CAH1263814.1"/>
    <property type="molecule type" value="Genomic_DNA"/>
</dbReference>
<evidence type="ECO:0000256" key="12">
    <source>
        <dbReference type="PIRSR" id="PIRSR615500-1"/>
    </source>
</evidence>
<dbReference type="FunFam" id="2.60.120.260:FF:000026">
    <property type="entry name" value="proprotein convertase subtilisin/kexin type 7"/>
    <property type="match status" value="1"/>
</dbReference>
<keyword evidence="7 13" id="KW-0720">Serine protease</keyword>
<evidence type="ECO:0000256" key="10">
    <source>
        <dbReference type="ARBA" id="ARBA00023145"/>
    </source>
</evidence>
<dbReference type="Pfam" id="PF00082">
    <property type="entry name" value="Peptidase_S8"/>
    <property type="match status" value="1"/>
</dbReference>
<evidence type="ECO:0000313" key="18">
    <source>
        <dbReference type="Proteomes" id="UP000838412"/>
    </source>
</evidence>
<keyword evidence="4" id="KW-0812">Transmembrane</keyword>
<keyword evidence="6 13" id="KW-0378">Hydrolase</keyword>
<dbReference type="GO" id="GO:0004252">
    <property type="term" value="F:serine-type endopeptidase activity"/>
    <property type="evidence" value="ECO:0007669"/>
    <property type="project" value="UniProtKB-UniRule"/>
</dbReference>
<dbReference type="GO" id="GO:0005802">
    <property type="term" value="C:trans-Golgi network"/>
    <property type="evidence" value="ECO:0007669"/>
    <property type="project" value="TreeGrafter"/>
</dbReference>
<evidence type="ECO:0000256" key="13">
    <source>
        <dbReference type="PROSITE-ProRule" id="PRU01240"/>
    </source>
</evidence>
<feature type="region of interest" description="Disordered" evidence="15">
    <location>
        <begin position="570"/>
        <end position="643"/>
    </location>
</feature>
<name>A0A8J9ZX42_BRALA</name>
<dbReference type="PROSITE" id="PS51829">
    <property type="entry name" value="P_HOMO_B"/>
    <property type="match status" value="1"/>
</dbReference>
<dbReference type="InterPro" id="IPR002884">
    <property type="entry name" value="P_dom"/>
</dbReference>
<dbReference type="InterPro" id="IPR023828">
    <property type="entry name" value="Peptidase_S8_Ser-AS"/>
</dbReference>
<evidence type="ECO:0000256" key="1">
    <source>
        <dbReference type="ARBA" id="ARBA00004370"/>
    </source>
</evidence>
<dbReference type="CDD" id="cd04059">
    <property type="entry name" value="Peptidases_S8_Protein_convertases_Kexins_Furin-like"/>
    <property type="match status" value="1"/>
</dbReference>
<comment type="similarity">
    <text evidence="13 14">Belongs to the peptidase S8 family.</text>
</comment>
<dbReference type="PANTHER" id="PTHR42884:SF28">
    <property type="entry name" value="PROPROTEIN CONVERTASE SUBTILISIN_KEXIN TYPE 7"/>
    <property type="match status" value="1"/>
</dbReference>
<organism evidence="17 18">
    <name type="scientific">Branchiostoma lanceolatum</name>
    <name type="common">Common lancelet</name>
    <name type="synonym">Amphioxus lanceolatum</name>
    <dbReference type="NCBI Taxonomy" id="7740"/>
    <lineage>
        <taxon>Eukaryota</taxon>
        <taxon>Metazoa</taxon>
        <taxon>Chordata</taxon>
        <taxon>Cephalochordata</taxon>
        <taxon>Leptocardii</taxon>
        <taxon>Amphioxiformes</taxon>
        <taxon>Branchiostomatidae</taxon>
        <taxon>Branchiostoma</taxon>
    </lineage>
</organism>
<feature type="active site" description="Charge relay system" evidence="12 13">
    <location>
        <position position="127"/>
    </location>
</feature>
<dbReference type="InterPro" id="IPR000209">
    <property type="entry name" value="Peptidase_S8/S53_dom"/>
</dbReference>
<dbReference type="SUPFAM" id="SSF49785">
    <property type="entry name" value="Galactose-binding domain-like"/>
    <property type="match status" value="1"/>
</dbReference>
<evidence type="ECO:0000256" key="11">
    <source>
        <dbReference type="ARBA" id="ARBA00023180"/>
    </source>
</evidence>
<keyword evidence="8" id="KW-1133">Transmembrane helix</keyword>
<dbReference type="PANTHER" id="PTHR42884">
    <property type="entry name" value="PROPROTEIN CONVERTASE SUBTILISIN/KEXIN-RELATED"/>
    <property type="match status" value="1"/>
</dbReference>
<evidence type="ECO:0000256" key="2">
    <source>
        <dbReference type="ARBA" id="ARBA00022670"/>
    </source>
</evidence>
<sequence length="769" mass="84100">MGILEHKMGHGRGITTALRGHPCVEWSEQQFIHRRVKRDIKLKFQDPYYSLQWHLHNRDNSGMDVNVLNVWKKNITGSGVTVAVIDDGIEWTNPDLQDNYSPEGSFDLNSNDPDPMPEFDTKGQNHHGTRCAGEIAAVANSVCAVGVAFHAKISGIKILDGPMTDNLEAAAFNKNMHINDVYSCSWGPDDDGKTIDGPHYLARKALLYGVTGGRQGYGSIFVVASGNGGSAGDNCNYDGYANSIYTVTIGAVDETGGIPYYAESCSSMLAVTFSSGDAFHKGIVTTDWQMGKGTGCTTGHSGTSAAAPLAAGMVALMLQINRQSSEWTVNAAGFYHSHQHGFGLMDAWRLVNAAKVWEPVSWLMSLNSPTLHEDYVFTGGHTVKFFYNVTKRDADIHFLYSLEYVLVTVSVSHSSRGNLELKLVCPSGTKSVIAAARPKDKSKDGIKEWTFSTVRCWGEAAVGIWELLITDHGNPGEGWGKLEHWKLTLYGSSLTPANIQARREMVEDAMDGRFLNSNHSAPCPPPEPPAYDETKAIRVKTLKILVLTGGMTVLLALYYTVEQAFLNKEDKEGVPPPINPAPEGGPRETDRLIPQQDTPEEIPMQTLPLTETVPKDTANIAESVASNDTADNSPALERRPLLSSRCDVQIQELPGSATEDSGLMSPTSETYQNEMWSARDEDVLNVSRQDNRSSVVLELESSEKDWEEQPLLAVDQEVSDGMTQLDDLADQCVLPVSEQITVDLQEHSRTSGPIEEETSSSEQSARQSL</sequence>
<evidence type="ECO:0000256" key="7">
    <source>
        <dbReference type="ARBA" id="ARBA00022825"/>
    </source>
</evidence>
<dbReference type="PROSITE" id="PS00137">
    <property type="entry name" value="SUBTILASE_HIS"/>
    <property type="match status" value="1"/>
</dbReference>
<dbReference type="PROSITE" id="PS51892">
    <property type="entry name" value="SUBTILASE"/>
    <property type="match status" value="1"/>
</dbReference>
<dbReference type="InterPro" id="IPR022398">
    <property type="entry name" value="Peptidase_S8_His-AS"/>
</dbReference>
<keyword evidence="9" id="KW-0472">Membrane</keyword>
<dbReference type="Proteomes" id="UP000838412">
    <property type="component" value="Chromosome 4"/>
</dbReference>
<keyword evidence="11" id="KW-0325">Glycoprotein</keyword>
<evidence type="ECO:0000256" key="9">
    <source>
        <dbReference type="ARBA" id="ARBA00023136"/>
    </source>
</evidence>
<dbReference type="GO" id="GO:0000139">
    <property type="term" value="C:Golgi membrane"/>
    <property type="evidence" value="ECO:0007669"/>
    <property type="project" value="TreeGrafter"/>
</dbReference>
<feature type="active site" description="Charge relay system" evidence="12 13">
    <location>
        <position position="304"/>
    </location>
</feature>
<keyword evidence="2 13" id="KW-0645">Protease</keyword>
<dbReference type="PROSITE" id="PS00138">
    <property type="entry name" value="SUBTILASE_SER"/>
    <property type="match status" value="1"/>
</dbReference>
<keyword evidence="3" id="KW-0165">Cleavage on pair of basic residues</keyword>
<dbReference type="SUPFAM" id="SSF52743">
    <property type="entry name" value="Subtilisin-like"/>
    <property type="match status" value="1"/>
</dbReference>
<gene>
    <name evidence="17" type="primary">PCSK7</name>
    <name evidence="17" type="ORF">BLAG_LOCUS18383</name>
</gene>
<dbReference type="Gene3D" id="3.40.50.200">
    <property type="entry name" value="Peptidase S8/S53 domain"/>
    <property type="match status" value="1"/>
</dbReference>
<feature type="domain" description="P/Homo B" evidence="16">
    <location>
        <begin position="355"/>
        <end position="495"/>
    </location>
</feature>
<dbReference type="AlphaFoldDB" id="A0A8J9ZX42"/>
<reference evidence="17" key="1">
    <citation type="submission" date="2022-01" db="EMBL/GenBank/DDBJ databases">
        <authorList>
            <person name="Braso-Vives M."/>
        </authorList>
    </citation>
    <scope>NUCLEOTIDE SEQUENCE</scope>
</reference>
<dbReference type="InterPro" id="IPR036852">
    <property type="entry name" value="Peptidase_S8/S53_dom_sf"/>
</dbReference>
<dbReference type="FunFam" id="3.40.50.200:FF:000005">
    <property type="entry name" value="Proprotein convertase subtilisin/kexin type 7"/>
    <property type="match status" value="1"/>
</dbReference>
<evidence type="ECO:0000256" key="8">
    <source>
        <dbReference type="ARBA" id="ARBA00022989"/>
    </source>
</evidence>
<dbReference type="Pfam" id="PF01483">
    <property type="entry name" value="P_proprotein"/>
    <property type="match status" value="1"/>
</dbReference>
<protein>
    <submittedName>
        <fullName evidence="17">PCSK7 protein</fullName>
    </submittedName>
</protein>
<dbReference type="GO" id="GO:0016485">
    <property type="term" value="P:protein processing"/>
    <property type="evidence" value="ECO:0007669"/>
    <property type="project" value="TreeGrafter"/>
</dbReference>
<keyword evidence="10" id="KW-0865">Zymogen</keyword>
<proteinExistence type="inferred from homology"/>
<evidence type="ECO:0000256" key="5">
    <source>
        <dbReference type="ARBA" id="ARBA00022729"/>
    </source>
</evidence>
<dbReference type="Gene3D" id="2.60.120.260">
    <property type="entry name" value="Galactose-binding domain-like"/>
    <property type="match status" value="1"/>
</dbReference>
<comment type="subcellular location">
    <subcellularLocation>
        <location evidence="1">Membrane</location>
    </subcellularLocation>
</comment>
<feature type="region of interest" description="Disordered" evidence="15">
    <location>
        <begin position="745"/>
        <end position="769"/>
    </location>
</feature>
<dbReference type="InterPro" id="IPR023827">
    <property type="entry name" value="Peptidase_S8_Asp-AS"/>
</dbReference>
<dbReference type="PROSITE" id="PS00136">
    <property type="entry name" value="SUBTILASE_ASP"/>
    <property type="match status" value="1"/>
</dbReference>
<keyword evidence="18" id="KW-1185">Reference proteome</keyword>
<evidence type="ECO:0000256" key="15">
    <source>
        <dbReference type="SAM" id="MobiDB-lite"/>
    </source>
</evidence>
<evidence type="ECO:0000259" key="16">
    <source>
        <dbReference type="PROSITE" id="PS51829"/>
    </source>
</evidence>
<evidence type="ECO:0000256" key="4">
    <source>
        <dbReference type="ARBA" id="ARBA00022692"/>
    </source>
</evidence>
<evidence type="ECO:0000313" key="17">
    <source>
        <dbReference type="EMBL" id="CAH1263814.1"/>
    </source>
</evidence>